<feature type="coiled-coil region" evidence="1">
    <location>
        <begin position="2027"/>
        <end position="2081"/>
    </location>
</feature>
<dbReference type="InterPro" id="IPR013491">
    <property type="entry name" value="Tape_meas_N"/>
</dbReference>
<feature type="coiled-coil region" evidence="1">
    <location>
        <begin position="867"/>
        <end position="894"/>
    </location>
</feature>
<feature type="coiled-coil region" evidence="1">
    <location>
        <begin position="926"/>
        <end position="953"/>
    </location>
</feature>
<evidence type="ECO:0000313" key="5">
    <source>
        <dbReference type="Proteomes" id="UP001172778"/>
    </source>
</evidence>
<evidence type="ECO:0000256" key="1">
    <source>
        <dbReference type="SAM" id="Coils"/>
    </source>
</evidence>
<protein>
    <submittedName>
        <fullName evidence="4">Tape measure protein</fullName>
    </submittedName>
</protein>
<feature type="coiled-coil region" evidence="1">
    <location>
        <begin position="800"/>
        <end position="831"/>
    </location>
</feature>
<keyword evidence="5" id="KW-1185">Reference proteome</keyword>
<organism evidence="4 5">
    <name type="scientific">Parachitinimonas caeni</name>
    <dbReference type="NCBI Taxonomy" id="3031301"/>
    <lineage>
        <taxon>Bacteria</taxon>
        <taxon>Pseudomonadati</taxon>
        <taxon>Pseudomonadota</taxon>
        <taxon>Betaproteobacteria</taxon>
        <taxon>Neisseriales</taxon>
        <taxon>Chitinibacteraceae</taxon>
        <taxon>Parachitinimonas</taxon>
    </lineage>
</organism>
<reference evidence="4" key="1">
    <citation type="submission" date="2023-03" db="EMBL/GenBank/DDBJ databases">
        <title>Chitinimonas shenzhenensis gen. nov., sp. nov., a novel member of family Burkholderiaceae isolated from activated sludge collected in Shen Zhen, China.</title>
        <authorList>
            <person name="Wang X."/>
        </authorList>
    </citation>
    <scope>NUCLEOTIDE SEQUENCE</scope>
    <source>
        <strain evidence="4">DQS-5</strain>
    </source>
</reference>
<dbReference type="NCBIfam" id="TIGR02675">
    <property type="entry name" value="tape_meas_nterm"/>
    <property type="match status" value="1"/>
</dbReference>
<dbReference type="Proteomes" id="UP001172778">
    <property type="component" value="Unassembled WGS sequence"/>
</dbReference>
<evidence type="ECO:0000259" key="3">
    <source>
        <dbReference type="Pfam" id="PF20155"/>
    </source>
</evidence>
<gene>
    <name evidence="4" type="ORF">PZA18_10575</name>
</gene>
<evidence type="ECO:0000256" key="2">
    <source>
        <dbReference type="SAM" id="MobiDB-lite"/>
    </source>
</evidence>
<name>A0ABT7E0R2_9NEIS</name>
<dbReference type="RefSeq" id="WP_284100808.1">
    <property type="nucleotide sequence ID" value="NZ_JARRAF010000010.1"/>
</dbReference>
<keyword evidence="1" id="KW-0175">Coiled coil</keyword>
<accession>A0ABT7E0R2</accession>
<feature type="region of interest" description="Disordered" evidence="2">
    <location>
        <begin position="1760"/>
        <end position="1782"/>
    </location>
</feature>
<feature type="coiled-coil region" evidence="1">
    <location>
        <begin position="1940"/>
        <end position="1967"/>
    </location>
</feature>
<feature type="domain" description="Tape measure protein N-terminal" evidence="3">
    <location>
        <begin position="448"/>
        <end position="616"/>
    </location>
</feature>
<evidence type="ECO:0000313" key="4">
    <source>
        <dbReference type="EMBL" id="MDK2124497.1"/>
    </source>
</evidence>
<comment type="caution">
    <text evidence="4">The sequence shown here is derived from an EMBL/GenBank/DDBJ whole genome shotgun (WGS) entry which is preliminary data.</text>
</comment>
<dbReference type="Pfam" id="PF20155">
    <property type="entry name" value="TMP_3"/>
    <property type="match status" value="1"/>
</dbReference>
<feature type="compositionally biased region" description="Basic and acidic residues" evidence="2">
    <location>
        <begin position="1767"/>
        <end position="1782"/>
    </location>
</feature>
<sequence length="2411" mass="252781">MSNREFRLSIRITADGKVATNEANRVGASFDQLGANARQAGQAAGAGLGQASQSAGQLGAAAQGVLAQVGQLGPALQQSGLAAANGLGAVNTPLQQLGQHTESARLGFARFGEAGQNAGRAISVGLGGAVAGVLPPVQQLGNGFNLLTSRVQQAGQQAAAGLGQIGPASQNAAQSLLNLGQLGPMAGQLISSGVGAASNSLQQFALQSQTARLSFAGFGEAGQQVGRAVNVGLGGAAAGVQQLLGQSQLVRTSLVSLGDSGDAAGRRLNAGLGQSGYGIRQLGQSLQPITVALNGIGNGAVQTGAQLRQLGAGPTADELRRLADASRRAREAGDQFLQTLQQEVQAIGKTRHELLQLKAAQLGVANAAGPMIAQLKAAEEAKQRLINVGGRAGAALNGLAGAMQSVYASGSALAGMALIGGLAAIGHAALEAQIQVDKLRAGLLFSNSGSSVAAGRDLEYLRVTANKLGLEFTSTSASYMKLAAASRGTSLEGQKTRDIFESVAKASSVMGLSAVETEGALLAISQMISKGSVQAEELRGQLGERLPGAFQIASRAMGVSTSALSKMLEQGQVISDDFLPKFAQQLKTELGDAAEQAGDRAQAVVNRLANSWHEFKVSVAESGVAKVVLAEVEGASAAMTLFNEAAEASRKAGHNGLVQFGAGVADLGLSLVEAIGLFDVFGFGLDTLSLKSGPTAAELKKVTDELQAQEAAQKEIARLAARSRDEGYVGTYGVKSREASDKWAHNHRTKQEIAADDFALQRKWHDDGIISDAEHQRRIQLIREKSQDKGAIRSAGKDQYQALLQQQDSAEKQARESLQRQTRELDNQLKRRQISYRDYYASLKTATEATSAKQIDAGLIKLNAAKAKHDKSDLAKFEGELNRLRAERDDKLAQYDDDLQTKIQQTSEQFQRLTESAQIEALKGQGQLVEAERLKLTQELTALQREISRLGTENAQQLLSQFDQYKQTRLDKAQIEEWAASGKAALAEFDDAIALARKRNPGGIWGNQREIEVELQLQRQYAETVLTDLQRAREKAVQSGLKAEARVLDNQIRDAQAKLEEIPETLKKRNEELSRSVSDALMRGFEAGGNYGEAFAETLKNQINSLVLRPQVEALVNLVMQPGQQGAGNGQGNAGGLDFGQLFNFGKSFFGSGSSADTSSVKGNAWSYGPGNAGDFGSGGYSLGGSYSGGSAMGGIDSSMSPVAADYLGGSSSSGLGAMAGGDMMSSGASSGGGMSSGPWAAIAGMIGSAASKDKSKSQSAGQGAAMGMQMGMQTGNPYIAVAAAIAGWIAGGGLEDGLAERKAQLKTGSASDFAPGSYQKAAGLRNTALGTVGIVHDEWFSDQEMGPALTAFMDSFKTMDDAVAASLGLKGKALDDVKSAVAGTSQQYDFGTEHDQLSTRLVESYKDRYSAVLDLQGKAWGDFIRQFSGEAKDFPATLEAVSKAAALFNQPGQIKRVFGQEAQLDDFNALGQNGEKVYETVNRLATTFAATDAAIALYGKDYADTVQKLGLATASARQQLVDMAGGADKLSASIAGYQNDFLPAADKTRTQIGLLAKQVENLGAPLPKSAADFRAMVGALDLNSEAGRKQFSVLMQAEGAVKAYTDAVSEQTKQWAGWNADDAGKAWQDAILNADSAAEAGKQYAGAFGDAFTGALTGQVSQQVGQLVMDQIIQPQINAALMQASTVATGGTVAGVAMQTGGTQAGTSLSNAVGVVKQYLTAMSGVLSNPEIKQALKDIQPALAEIGSLGFEFARQLPGKTGIQRSPKDPSKDADKAAEEARKRAEDLAEFLRDIDRELVSIGRSDTATKLAEINKSLDDNIAKLKELGGTSAANMAKLQRLQAAQVEQLAVDVWKRSQAALGNNNALMARELALSGQASQAAYAGAAKSFGFDTAGLDAWLKATGQTLEQAAVSYWGAMSDAQRQAVVLAVDAKAAYIETVRSQFDAQAEAAQALERDLNNLRALSSGISDDIANIQIEAGQLNKQQYLGSQIATGWEKLGQLYSAGAGIDEQIAQADKLKSLILDRYRVELEAEQKRLESAREFGDYLKSLKVSDKSNKTVSERLAESDKQLAEAAAKANGTGDEAGKARAKLTQLSDQYLELARQRYGSGTGYDAALSHVQTLIGPLADSGDLKARELAQQTAIAERAKQAVGELQTLQRSVDGVRGITAGKFDIANTRLRDIHDQLGKLGVDMTASLQSLSSELRNAITGSVANRPPAGTVGNSGTVGGVSQGRDSLRDAALANQVRAGDLDGALRAAVGLGYNVNDMLAVAKLVDPKSTLTSAQLAQLARERGIPGFAVGTNHVPSDMIALIHQGERIVPAADNRELLAQLRDRNSLVPLLERLITAVEQTNKTLAASRSDQRNGDLANVEATLDAASNVIEALTKASRDATYQTARALEAGRRA</sequence>
<dbReference type="EMBL" id="JARRAF010000010">
    <property type="protein sequence ID" value="MDK2124497.1"/>
    <property type="molecule type" value="Genomic_DNA"/>
</dbReference>
<proteinExistence type="predicted"/>